<organism evidence="1 2">
    <name type="scientific">Permianibacter aggregans</name>
    <dbReference type="NCBI Taxonomy" id="1510150"/>
    <lineage>
        <taxon>Bacteria</taxon>
        <taxon>Pseudomonadati</taxon>
        <taxon>Pseudomonadota</taxon>
        <taxon>Gammaproteobacteria</taxon>
        <taxon>Pseudomonadales</taxon>
        <taxon>Pseudomonadaceae</taxon>
        <taxon>Permianibacter</taxon>
    </lineage>
</organism>
<comment type="caution">
    <text evidence="1">The sequence shown here is derived from an EMBL/GenBank/DDBJ whole genome shotgun (WGS) entry which is preliminary data.</text>
</comment>
<dbReference type="Proteomes" id="UP000295375">
    <property type="component" value="Unassembled WGS sequence"/>
</dbReference>
<sequence length="233" mass="26648">MTTPSYNIYTFIHKYLRQQLCRSLLAIGTIDDSDEQQVNAQLNDLASLLKFCQVHLEHENRFVHGAIMTRNPHLYLTTEADHKEHEVQIQKLLQDTQRVHQSAGARRSQLLHQLYTDLALFVAENLDHMHTEETHNAQVLADLFTESEIHHIHENIIAALSPAERMQITVDMLTTLMHSERLMLLREMQQHMPDPVFEGVIGKLAGKLPPLYFSKLRQALTNTPAPEPAPATA</sequence>
<name>A0A4R6U9V9_9GAMM</name>
<keyword evidence="2" id="KW-1185">Reference proteome</keyword>
<protein>
    <recommendedName>
        <fullName evidence="3">Hemerythrin HHE cation binding domain-containing protein</fullName>
    </recommendedName>
</protein>
<dbReference type="EMBL" id="SNYM01000030">
    <property type="protein sequence ID" value="TDQ43400.1"/>
    <property type="molecule type" value="Genomic_DNA"/>
</dbReference>
<evidence type="ECO:0000313" key="1">
    <source>
        <dbReference type="EMBL" id="TDQ43400.1"/>
    </source>
</evidence>
<evidence type="ECO:0000313" key="2">
    <source>
        <dbReference type="Proteomes" id="UP000295375"/>
    </source>
</evidence>
<dbReference type="RefSeq" id="WP_133593665.1">
    <property type="nucleotide sequence ID" value="NZ_CP037953.1"/>
</dbReference>
<gene>
    <name evidence="1" type="ORF">EV696_13016</name>
</gene>
<proteinExistence type="predicted"/>
<dbReference type="AlphaFoldDB" id="A0A4R6U9V9"/>
<dbReference type="OrthoDB" id="5654170at2"/>
<evidence type="ECO:0008006" key="3">
    <source>
        <dbReference type="Google" id="ProtNLM"/>
    </source>
</evidence>
<reference evidence="1 2" key="1">
    <citation type="submission" date="2019-03" db="EMBL/GenBank/DDBJ databases">
        <title>Genomic Encyclopedia of Type Strains, Phase IV (KMG-IV): sequencing the most valuable type-strain genomes for metagenomic binning, comparative biology and taxonomic classification.</title>
        <authorList>
            <person name="Goeker M."/>
        </authorList>
    </citation>
    <scope>NUCLEOTIDE SEQUENCE [LARGE SCALE GENOMIC DNA]</scope>
    <source>
        <strain evidence="1 2">DSM 103792</strain>
    </source>
</reference>
<dbReference type="Gene3D" id="1.20.120.520">
    <property type="entry name" value="nmb1532 protein domain like"/>
    <property type="match status" value="1"/>
</dbReference>
<accession>A0A4R6U9V9</accession>